<dbReference type="EnsemblPlants" id="PGSC0003DMT400024009">
    <property type="protein sequence ID" value="PGSC0003DMT400024009"/>
    <property type="gene ID" value="PGSC0003DMG400009288"/>
</dbReference>
<evidence type="ECO:0000313" key="1">
    <source>
        <dbReference type="EnsemblPlants" id="PGSC0003DMT400024009"/>
    </source>
</evidence>
<proteinExistence type="predicted"/>
<evidence type="ECO:0000313" key="2">
    <source>
        <dbReference type="Proteomes" id="UP000011115"/>
    </source>
</evidence>
<dbReference type="AlphaFoldDB" id="M1AJA7"/>
<dbReference type="HOGENOM" id="CLU_205523_0_0_1"/>
<accession>M1AJA7</accession>
<keyword evidence="2" id="KW-1185">Reference proteome</keyword>
<organism evidence="1 2">
    <name type="scientific">Solanum tuberosum</name>
    <name type="common">Potato</name>
    <dbReference type="NCBI Taxonomy" id="4113"/>
    <lineage>
        <taxon>Eukaryota</taxon>
        <taxon>Viridiplantae</taxon>
        <taxon>Streptophyta</taxon>
        <taxon>Embryophyta</taxon>
        <taxon>Tracheophyta</taxon>
        <taxon>Spermatophyta</taxon>
        <taxon>Magnoliopsida</taxon>
        <taxon>eudicotyledons</taxon>
        <taxon>Gunneridae</taxon>
        <taxon>Pentapetalae</taxon>
        <taxon>asterids</taxon>
        <taxon>lamiids</taxon>
        <taxon>Solanales</taxon>
        <taxon>Solanaceae</taxon>
        <taxon>Solanoideae</taxon>
        <taxon>Solaneae</taxon>
        <taxon>Solanum</taxon>
    </lineage>
</organism>
<dbReference type="Proteomes" id="UP000011115">
    <property type="component" value="Unassembled WGS sequence"/>
</dbReference>
<sequence length="51" mass="5732">MTKSTHFLLVKSSFSAVDYDVPLSATEATQQELPKEELHEVFGKLVTFECV</sequence>
<name>M1AJA7_SOLTU</name>
<dbReference type="PaxDb" id="4113-PGSC0003DMT400024009"/>
<reference evidence="2" key="1">
    <citation type="journal article" date="2011" name="Nature">
        <title>Genome sequence and analysis of the tuber crop potato.</title>
        <authorList>
            <consortium name="The Potato Genome Sequencing Consortium"/>
        </authorList>
    </citation>
    <scope>NUCLEOTIDE SEQUENCE [LARGE SCALE GENOMIC DNA]</scope>
    <source>
        <strain evidence="2">cv. DM1-3 516 R44</strain>
    </source>
</reference>
<dbReference type="InParanoid" id="M1AJA7"/>
<reference evidence="1" key="2">
    <citation type="submission" date="2015-06" db="UniProtKB">
        <authorList>
            <consortium name="EnsemblPlants"/>
        </authorList>
    </citation>
    <scope>IDENTIFICATION</scope>
    <source>
        <strain evidence="1">DM1-3 516 R44</strain>
    </source>
</reference>
<dbReference type="Gramene" id="PGSC0003DMT400024009">
    <property type="protein sequence ID" value="PGSC0003DMT400024009"/>
    <property type="gene ID" value="PGSC0003DMG400009288"/>
</dbReference>
<protein>
    <submittedName>
        <fullName evidence="1">Uncharacterized protein</fullName>
    </submittedName>
</protein>